<protein>
    <recommendedName>
        <fullName evidence="5">SET domain-containing protein</fullName>
    </recommendedName>
</protein>
<dbReference type="Gene3D" id="3.90.1410.10">
    <property type="entry name" value="set domain protein methyltransferase, domain 1"/>
    <property type="match status" value="1"/>
</dbReference>
<gene>
    <name evidence="6" type="ORF">VTK73DRAFT_7225</name>
</gene>
<evidence type="ECO:0000256" key="4">
    <source>
        <dbReference type="SAM" id="MobiDB-lite"/>
    </source>
</evidence>
<feature type="compositionally biased region" description="Acidic residues" evidence="4">
    <location>
        <begin position="81"/>
        <end position="93"/>
    </location>
</feature>
<dbReference type="Proteomes" id="UP001586593">
    <property type="component" value="Unassembled WGS sequence"/>
</dbReference>
<keyword evidence="2" id="KW-0808">Transferase</keyword>
<feature type="compositionally biased region" description="Basic and acidic residues" evidence="4">
    <location>
        <begin position="213"/>
        <end position="223"/>
    </location>
</feature>
<sequence length="504" mass="55626">MEDGFTSTSERFLAWFKALPGATFHPSVSLEDLRGRNAGRGILATADIEPDTVLFTIPRKSILCVSTSELPSKLPDVFRTEEDDGGDDEDDEGGDARQDSWTSLILVLIYEHLRGAASPWKPYLDVLPAAFDTPMFWDEGELAELQASPVRRKVGRADADVMIRDKIVSVVRAHEDVFFAGTGATHLDDDALVALAHRMGSAIMAYAFDLEGEEGKDGQKNGENDDEEDDEWEEDREGRTMLGMVPMADILNADAQFNAHIHHGEDELTATALRPIRAGEEVLNYYGPLSNGELLRRYGYVTDHHARYDVAELPWDAVAARLSSVLALSETERQAAQDRLDPEELEDSFVLEWAADGPDDTGLLPPLPADEASRFAGLPEELTEQCMGFLKAVAKTLPESSTARAVLAERKQRQRVYLEATALAVQDGLGQYATTEEEDQALLAGGQLPAASRQAMAVRVRLGEKALLRAALQWTRQRLQKVQEELEEARAQEGPAAKRQRTRA</sequence>
<dbReference type="EMBL" id="JAZHXJ010000447">
    <property type="protein sequence ID" value="KAL1860651.1"/>
    <property type="molecule type" value="Genomic_DNA"/>
</dbReference>
<organism evidence="6 7">
    <name type="scientific">Phialemonium thermophilum</name>
    <dbReference type="NCBI Taxonomy" id="223376"/>
    <lineage>
        <taxon>Eukaryota</taxon>
        <taxon>Fungi</taxon>
        <taxon>Dikarya</taxon>
        <taxon>Ascomycota</taxon>
        <taxon>Pezizomycotina</taxon>
        <taxon>Sordariomycetes</taxon>
        <taxon>Sordariomycetidae</taxon>
        <taxon>Cephalothecales</taxon>
        <taxon>Cephalothecaceae</taxon>
        <taxon>Phialemonium</taxon>
    </lineage>
</organism>
<feature type="region of interest" description="Disordered" evidence="4">
    <location>
        <begin position="213"/>
        <end position="235"/>
    </location>
</feature>
<feature type="compositionally biased region" description="Acidic residues" evidence="4">
    <location>
        <begin position="224"/>
        <end position="235"/>
    </location>
</feature>
<dbReference type="SUPFAM" id="SSF81822">
    <property type="entry name" value="RuBisCo LSMT C-terminal, substrate-binding domain"/>
    <property type="match status" value="1"/>
</dbReference>
<evidence type="ECO:0000256" key="2">
    <source>
        <dbReference type="ARBA" id="ARBA00022679"/>
    </source>
</evidence>
<dbReference type="PANTHER" id="PTHR13271:SF34">
    <property type="entry name" value="N-LYSINE METHYLTRANSFERASE SETD6"/>
    <property type="match status" value="1"/>
</dbReference>
<dbReference type="InterPro" id="IPR036464">
    <property type="entry name" value="Rubisco_LSMT_subst-bd_sf"/>
</dbReference>
<reference evidence="6 7" key="1">
    <citation type="journal article" date="2024" name="Commun. Biol.">
        <title>Comparative genomic analysis of thermophilic fungi reveals convergent evolutionary adaptations and gene losses.</title>
        <authorList>
            <person name="Steindorff A.S."/>
            <person name="Aguilar-Pontes M.V."/>
            <person name="Robinson A.J."/>
            <person name="Andreopoulos B."/>
            <person name="LaButti K."/>
            <person name="Kuo A."/>
            <person name="Mondo S."/>
            <person name="Riley R."/>
            <person name="Otillar R."/>
            <person name="Haridas S."/>
            <person name="Lipzen A."/>
            <person name="Grimwood J."/>
            <person name="Schmutz J."/>
            <person name="Clum A."/>
            <person name="Reid I.D."/>
            <person name="Moisan M.C."/>
            <person name="Butler G."/>
            <person name="Nguyen T.T.M."/>
            <person name="Dewar K."/>
            <person name="Conant G."/>
            <person name="Drula E."/>
            <person name="Henrissat B."/>
            <person name="Hansel C."/>
            <person name="Singer S."/>
            <person name="Hutchinson M.I."/>
            <person name="de Vries R.P."/>
            <person name="Natvig D.O."/>
            <person name="Powell A.J."/>
            <person name="Tsang A."/>
            <person name="Grigoriev I.V."/>
        </authorList>
    </citation>
    <scope>NUCLEOTIDE SEQUENCE [LARGE SCALE GENOMIC DNA]</scope>
    <source>
        <strain evidence="6 7">ATCC 24622</strain>
    </source>
</reference>
<evidence type="ECO:0000256" key="3">
    <source>
        <dbReference type="ARBA" id="ARBA00022691"/>
    </source>
</evidence>
<feature type="domain" description="SET" evidence="5">
    <location>
        <begin position="26"/>
        <end position="287"/>
    </location>
</feature>
<accession>A0ABR3WFV2</accession>
<keyword evidence="1" id="KW-0489">Methyltransferase</keyword>
<dbReference type="InterPro" id="IPR001214">
    <property type="entry name" value="SET_dom"/>
</dbReference>
<evidence type="ECO:0000313" key="7">
    <source>
        <dbReference type="Proteomes" id="UP001586593"/>
    </source>
</evidence>
<dbReference type="InterPro" id="IPR046341">
    <property type="entry name" value="SET_dom_sf"/>
</dbReference>
<dbReference type="InterPro" id="IPR015353">
    <property type="entry name" value="Rubisco_LSMT_subst-bd"/>
</dbReference>
<feature type="region of interest" description="Disordered" evidence="4">
    <location>
        <begin position="75"/>
        <end position="96"/>
    </location>
</feature>
<keyword evidence="3" id="KW-0949">S-adenosyl-L-methionine</keyword>
<dbReference type="Pfam" id="PF09273">
    <property type="entry name" value="Rubis-subs-bind"/>
    <property type="match status" value="1"/>
</dbReference>
<keyword evidence="7" id="KW-1185">Reference proteome</keyword>
<dbReference type="InterPro" id="IPR050600">
    <property type="entry name" value="SETD3_SETD6_MTase"/>
</dbReference>
<dbReference type="PANTHER" id="PTHR13271">
    <property type="entry name" value="UNCHARACTERIZED PUTATIVE METHYLTRANSFERASE"/>
    <property type="match status" value="1"/>
</dbReference>
<comment type="caution">
    <text evidence="6">The sequence shown here is derived from an EMBL/GenBank/DDBJ whole genome shotgun (WGS) entry which is preliminary data.</text>
</comment>
<feature type="region of interest" description="Disordered" evidence="4">
    <location>
        <begin position="483"/>
        <end position="504"/>
    </location>
</feature>
<name>A0ABR3WFV2_9PEZI</name>
<dbReference type="SUPFAM" id="SSF82199">
    <property type="entry name" value="SET domain"/>
    <property type="match status" value="1"/>
</dbReference>
<proteinExistence type="predicted"/>
<evidence type="ECO:0000313" key="6">
    <source>
        <dbReference type="EMBL" id="KAL1860651.1"/>
    </source>
</evidence>
<dbReference type="Pfam" id="PF00856">
    <property type="entry name" value="SET"/>
    <property type="match status" value="1"/>
</dbReference>
<dbReference type="Gene3D" id="3.90.1420.10">
    <property type="entry name" value="Rubisco LSMT, substrate-binding domain"/>
    <property type="match status" value="1"/>
</dbReference>
<dbReference type="PROSITE" id="PS50280">
    <property type="entry name" value="SET"/>
    <property type="match status" value="1"/>
</dbReference>
<evidence type="ECO:0000256" key="1">
    <source>
        <dbReference type="ARBA" id="ARBA00022603"/>
    </source>
</evidence>
<evidence type="ECO:0000259" key="5">
    <source>
        <dbReference type="PROSITE" id="PS50280"/>
    </source>
</evidence>